<evidence type="ECO:0000256" key="2">
    <source>
        <dbReference type="ARBA" id="ARBA00009475"/>
    </source>
</evidence>
<reference evidence="11 12" key="1">
    <citation type="journal article" date="2016" name="Nat. Commun.">
        <title>Extremotolerant tardigrade genome and improved radiotolerance of human cultured cells by tardigrade-unique protein.</title>
        <authorList>
            <person name="Hashimoto T."/>
            <person name="Horikawa D.D."/>
            <person name="Saito Y."/>
            <person name="Kuwahara H."/>
            <person name="Kozuka-Hata H."/>
            <person name="Shin-I T."/>
            <person name="Minakuchi Y."/>
            <person name="Ohishi K."/>
            <person name="Motoyama A."/>
            <person name="Aizu T."/>
            <person name="Enomoto A."/>
            <person name="Kondo K."/>
            <person name="Tanaka S."/>
            <person name="Hara Y."/>
            <person name="Koshikawa S."/>
            <person name="Sagara H."/>
            <person name="Miura T."/>
            <person name="Yokobori S."/>
            <person name="Miyagawa K."/>
            <person name="Suzuki Y."/>
            <person name="Kubo T."/>
            <person name="Oyama M."/>
            <person name="Kohara Y."/>
            <person name="Fujiyama A."/>
            <person name="Arakawa K."/>
            <person name="Katayama T."/>
            <person name="Toyoda A."/>
            <person name="Kunieda T."/>
        </authorList>
    </citation>
    <scope>NUCLEOTIDE SEQUENCE [LARGE SCALE GENOMIC DNA]</scope>
    <source>
        <strain evidence="11 12">YOKOZUNA-1</strain>
    </source>
</reference>
<dbReference type="OrthoDB" id="844594at2759"/>
<dbReference type="STRING" id="947166.A0A1D1V0Q6"/>
<dbReference type="GO" id="GO:0005667">
    <property type="term" value="C:transcription regulator complex"/>
    <property type="evidence" value="ECO:0007669"/>
    <property type="project" value="TreeGrafter"/>
</dbReference>
<dbReference type="InterPro" id="IPR002720">
    <property type="entry name" value="RB_A"/>
</dbReference>
<keyword evidence="6" id="KW-0539">Nucleus</keyword>
<dbReference type="InterPro" id="IPR028309">
    <property type="entry name" value="RB_fam"/>
</dbReference>
<dbReference type="InterPro" id="IPR024599">
    <property type="entry name" value="RB_N"/>
</dbReference>
<protein>
    <recommendedName>
        <fullName evidence="13">Retinoblastoma-associated protein A-box domain-containing protein</fullName>
    </recommendedName>
</protein>
<dbReference type="InterPro" id="IPR036915">
    <property type="entry name" value="Cyclin-like_sf"/>
</dbReference>
<evidence type="ECO:0000256" key="1">
    <source>
        <dbReference type="ARBA" id="ARBA00004123"/>
    </source>
</evidence>
<sequence length="1008" mass="112254">MAPQRRESTPDTPTSELRSRYLSVTKDANIDTKTAQHAMTMFETLQEKFNVEGDPVEWLLPGAYAYSISQKPSNVESKVVLWKLFKATSISVPVFFQRVKKWGEVAGLPGAARELFSRSERYFLMSKTIFGSFEQMYTCVFRDPLDADLLKNVTDRAMSLRKKQKVVFPKIVQSVDVYVFTWDLFVRCRLSAQALRDDLISCYHLLICVLDYVCANVLALKRDELLNPGCSIIPKVAEADEKTISTFSLIPYLCAKFEGISRDCQILYSNGFLPLLHQLIKDQELTTDGLGVTTGLLSPENFEKNVKSLNSIYENLVRITMAGDERVFLVSGDVNNPGVGGDPLNVMDVIETMKGRRKMLPSINRKLELNDFKTPTPVVSGLSISTSSTPLTPNSSCSVLERREQQESAKTPALLTAVDLVTQLTNLTAGRTTKPSTLLAELLKSVYEEDVSASFTKRAADYVEKLVKAYTEADDPKGLAEPYIRARFMFAQTWYFKILEDVLVSEKQRSAGTFTRMKRLIDAERFQKSMLALAVEMILYSYNCSRMFPWPIEALEVSPFDFVKVIEPVVRLEPLPRSITKHLARIEETIFEQLVWRSESPVWNEIAAEETRSVREVCWAHNLEETPTTGPRLPTTVSVEAPAMFASPSTPSSSRRIKKEPASPGAAAMPAPSSAAAPAVTGGGVPTGAVRPPKSSAICLFFRKVYVLAAARLRDLCDKLGFDAQIEAKYHVFQRMFTLFEEVLSKHTPILKDRHLDQILLCCAYVIAKLETSNGLGKTFHTIMNAYRYQNQAESTVYRSVLLLKKAVAPSPPVPTSIIETRRRAAQNIADQNADPITQGEVRTDIIRFYNEVFVDVMKDFIANLTPKKKGPSTVVLSPVPSVSGNIVRRQVHPGAPIYVSPMRKEEPQEPLPNGRVLQFTFGVSDDMSKLVFPDQKPTPKPRKKRENPGGSVTPRKYKRGTKDSARKAKSSPGKSAVAGPANASLTVPIPFVPPKDAIKSEPETSAS</sequence>
<gene>
    <name evidence="11" type="primary">RvY_07053</name>
    <name evidence="11" type="synonym">RvY_07053.1</name>
    <name evidence="11" type="ORF">RvY_07053-1</name>
</gene>
<dbReference type="Pfam" id="PF01858">
    <property type="entry name" value="RB_A"/>
    <property type="match status" value="1"/>
</dbReference>
<dbReference type="GO" id="GO:2000134">
    <property type="term" value="P:negative regulation of G1/S transition of mitotic cell cycle"/>
    <property type="evidence" value="ECO:0007669"/>
    <property type="project" value="TreeGrafter"/>
</dbReference>
<evidence type="ECO:0000313" key="12">
    <source>
        <dbReference type="Proteomes" id="UP000186922"/>
    </source>
</evidence>
<evidence type="ECO:0000256" key="6">
    <source>
        <dbReference type="ARBA" id="ARBA00023242"/>
    </source>
</evidence>
<dbReference type="Pfam" id="PF01857">
    <property type="entry name" value="RB_B"/>
    <property type="match status" value="1"/>
</dbReference>
<name>A0A1D1V0Q6_RAMVA</name>
<dbReference type="CDD" id="cd20548">
    <property type="entry name" value="CYCLIN_RB-like"/>
    <property type="match status" value="1"/>
</dbReference>
<dbReference type="SUPFAM" id="SSF47954">
    <property type="entry name" value="Cyclin-like"/>
    <property type="match status" value="2"/>
</dbReference>
<evidence type="ECO:0008006" key="13">
    <source>
        <dbReference type="Google" id="ProtNLM"/>
    </source>
</evidence>
<dbReference type="Gene3D" id="1.10.472.140">
    <property type="match status" value="1"/>
</dbReference>
<dbReference type="SMART" id="SM01367">
    <property type="entry name" value="DUF3452"/>
    <property type="match status" value="1"/>
</dbReference>
<dbReference type="PANTHER" id="PTHR13742:SF17">
    <property type="entry name" value="RE32990P-RELATED"/>
    <property type="match status" value="1"/>
</dbReference>
<comment type="caution">
    <text evidence="11">The sequence shown here is derived from an EMBL/GenBank/DDBJ whole genome shotgun (WGS) entry which is preliminary data.</text>
</comment>
<proteinExistence type="inferred from homology"/>
<comment type="subcellular location">
    <subcellularLocation>
        <location evidence="1">Nucleus</location>
    </subcellularLocation>
</comment>
<dbReference type="Proteomes" id="UP000186922">
    <property type="component" value="Unassembled WGS sequence"/>
</dbReference>
<dbReference type="GO" id="GO:0000785">
    <property type="term" value="C:chromatin"/>
    <property type="evidence" value="ECO:0007669"/>
    <property type="project" value="TreeGrafter"/>
</dbReference>
<dbReference type="AlphaFoldDB" id="A0A1D1V0Q6"/>
<dbReference type="Pfam" id="PF11934">
    <property type="entry name" value="DUF3452"/>
    <property type="match status" value="1"/>
</dbReference>
<keyword evidence="5" id="KW-0804">Transcription</keyword>
<feature type="compositionally biased region" description="Low complexity" evidence="8">
    <location>
        <begin position="662"/>
        <end position="673"/>
    </location>
</feature>
<evidence type="ECO:0000256" key="4">
    <source>
        <dbReference type="ARBA" id="ARBA00023015"/>
    </source>
</evidence>
<keyword evidence="7" id="KW-0131">Cell cycle</keyword>
<keyword evidence="4" id="KW-0805">Transcription regulation</keyword>
<dbReference type="PANTHER" id="PTHR13742">
    <property type="entry name" value="RETINOBLASTOMA-ASSOCIATED PROTEIN RB -RELATED"/>
    <property type="match status" value="1"/>
</dbReference>
<feature type="compositionally biased region" description="Basic and acidic residues" evidence="8">
    <location>
        <begin position="997"/>
        <end position="1008"/>
    </location>
</feature>
<dbReference type="Gene3D" id="1.10.472.10">
    <property type="entry name" value="Cyclin-like"/>
    <property type="match status" value="2"/>
</dbReference>
<dbReference type="GO" id="GO:0005634">
    <property type="term" value="C:nucleus"/>
    <property type="evidence" value="ECO:0007669"/>
    <property type="project" value="UniProtKB-SubCell"/>
</dbReference>
<feature type="domain" description="Retinoblastoma-associated protein A-box" evidence="10">
    <location>
        <begin position="411"/>
        <end position="606"/>
    </location>
</feature>
<evidence type="ECO:0000256" key="3">
    <source>
        <dbReference type="ARBA" id="ARBA00022491"/>
    </source>
</evidence>
<organism evidence="11 12">
    <name type="scientific">Ramazzottius varieornatus</name>
    <name type="common">Water bear</name>
    <name type="synonym">Tardigrade</name>
    <dbReference type="NCBI Taxonomy" id="947166"/>
    <lineage>
        <taxon>Eukaryota</taxon>
        <taxon>Metazoa</taxon>
        <taxon>Ecdysozoa</taxon>
        <taxon>Tardigrada</taxon>
        <taxon>Eutardigrada</taxon>
        <taxon>Parachela</taxon>
        <taxon>Hypsibioidea</taxon>
        <taxon>Ramazzottiidae</taxon>
        <taxon>Ramazzottius</taxon>
    </lineage>
</organism>
<evidence type="ECO:0000313" key="11">
    <source>
        <dbReference type="EMBL" id="GAU95434.1"/>
    </source>
</evidence>
<evidence type="ECO:0000259" key="9">
    <source>
        <dbReference type="SMART" id="SM01367"/>
    </source>
</evidence>
<evidence type="ECO:0000259" key="10">
    <source>
        <dbReference type="SMART" id="SM01368"/>
    </source>
</evidence>
<feature type="domain" description="Retinoblastoma-associated protein N-terminal" evidence="9">
    <location>
        <begin position="67"/>
        <end position="216"/>
    </location>
</feature>
<dbReference type="GO" id="GO:0000977">
    <property type="term" value="F:RNA polymerase II transcription regulatory region sequence-specific DNA binding"/>
    <property type="evidence" value="ECO:0007669"/>
    <property type="project" value="TreeGrafter"/>
</dbReference>
<evidence type="ECO:0000256" key="8">
    <source>
        <dbReference type="SAM" id="MobiDB-lite"/>
    </source>
</evidence>
<feature type="region of interest" description="Disordered" evidence="8">
    <location>
        <begin position="645"/>
        <end position="673"/>
    </location>
</feature>
<evidence type="ECO:0000256" key="7">
    <source>
        <dbReference type="ARBA" id="ARBA00023306"/>
    </source>
</evidence>
<dbReference type="GO" id="GO:0030154">
    <property type="term" value="P:cell differentiation"/>
    <property type="evidence" value="ECO:0007669"/>
    <property type="project" value="TreeGrafter"/>
</dbReference>
<keyword evidence="3" id="KW-0678">Repressor</keyword>
<evidence type="ECO:0000256" key="5">
    <source>
        <dbReference type="ARBA" id="ARBA00023163"/>
    </source>
</evidence>
<dbReference type="InterPro" id="IPR002719">
    <property type="entry name" value="RB_B"/>
</dbReference>
<dbReference type="EMBL" id="BDGG01000003">
    <property type="protein sequence ID" value="GAU95434.1"/>
    <property type="molecule type" value="Genomic_DNA"/>
</dbReference>
<dbReference type="GO" id="GO:0006357">
    <property type="term" value="P:regulation of transcription by RNA polymerase II"/>
    <property type="evidence" value="ECO:0007669"/>
    <property type="project" value="InterPro"/>
</dbReference>
<accession>A0A1D1V0Q6</accession>
<keyword evidence="12" id="KW-1185">Reference proteome</keyword>
<dbReference type="SMART" id="SM01368">
    <property type="entry name" value="RB_A"/>
    <property type="match status" value="1"/>
</dbReference>
<comment type="similarity">
    <text evidence="2">Belongs to the retinoblastoma protein (RB) family.</text>
</comment>
<feature type="region of interest" description="Disordered" evidence="8">
    <location>
        <begin position="930"/>
        <end position="1008"/>
    </location>
</feature>